<dbReference type="PANTHER" id="PTHR18964:SF173">
    <property type="entry name" value="GLUCOKINASE"/>
    <property type="match status" value="1"/>
</dbReference>
<keyword evidence="4" id="KW-1185">Reference proteome</keyword>
<dbReference type="PROSITE" id="PS01125">
    <property type="entry name" value="ROK"/>
    <property type="match status" value="1"/>
</dbReference>
<dbReference type="Proteomes" id="UP000632063">
    <property type="component" value="Unassembled WGS sequence"/>
</dbReference>
<protein>
    <submittedName>
        <fullName evidence="3">ROK family transcriptional regulator</fullName>
    </submittedName>
</protein>
<reference evidence="4" key="1">
    <citation type="submission" date="2020-09" db="EMBL/GenBank/DDBJ databases">
        <title>The genome sequence of strain Labrenzia suaedae 4C16A.</title>
        <authorList>
            <person name="Liu Y."/>
        </authorList>
    </citation>
    <scope>NUCLEOTIDE SEQUENCE [LARGE SCALE GENOMIC DNA]</scope>
    <source>
        <strain evidence="4">4C16A</strain>
    </source>
</reference>
<feature type="region of interest" description="Disordered" evidence="2">
    <location>
        <begin position="400"/>
        <end position="424"/>
    </location>
</feature>
<evidence type="ECO:0000256" key="1">
    <source>
        <dbReference type="ARBA" id="ARBA00006479"/>
    </source>
</evidence>
<dbReference type="EMBL" id="JACYXI010000005">
    <property type="protein sequence ID" value="MBD8891940.1"/>
    <property type="molecule type" value="Genomic_DNA"/>
</dbReference>
<feature type="compositionally biased region" description="Basic and acidic residues" evidence="2">
    <location>
        <begin position="410"/>
        <end position="424"/>
    </location>
</feature>
<dbReference type="Pfam" id="PF00480">
    <property type="entry name" value="ROK"/>
    <property type="match status" value="1"/>
</dbReference>
<dbReference type="Pfam" id="PF13412">
    <property type="entry name" value="HTH_24"/>
    <property type="match status" value="1"/>
</dbReference>
<dbReference type="InterPro" id="IPR036390">
    <property type="entry name" value="WH_DNA-bd_sf"/>
</dbReference>
<evidence type="ECO:0000313" key="4">
    <source>
        <dbReference type="Proteomes" id="UP000632063"/>
    </source>
</evidence>
<dbReference type="PANTHER" id="PTHR18964">
    <property type="entry name" value="ROK (REPRESSOR, ORF, KINASE) FAMILY"/>
    <property type="match status" value="1"/>
</dbReference>
<dbReference type="RefSeq" id="WP_192148069.1">
    <property type="nucleotide sequence ID" value="NZ_JACYXI010000005.1"/>
</dbReference>
<organism evidence="3 4">
    <name type="scientific">Roseibium litorale</name>
    <dbReference type="NCBI Taxonomy" id="2803841"/>
    <lineage>
        <taxon>Bacteria</taxon>
        <taxon>Pseudomonadati</taxon>
        <taxon>Pseudomonadota</taxon>
        <taxon>Alphaproteobacteria</taxon>
        <taxon>Hyphomicrobiales</taxon>
        <taxon>Stappiaceae</taxon>
        <taxon>Roseibium</taxon>
    </lineage>
</organism>
<dbReference type="InterPro" id="IPR036388">
    <property type="entry name" value="WH-like_DNA-bd_sf"/>
</dbReference>
<proteinExistence type="inferred from homology"/>
<dbReference type="InterPro" id="IPR043129">
    <property type="entry name" value="ATPase_NBD"/>
</dbReference>
<name>A0ABR9CND6_9HYPH</name>
<gene>
    <name evidence="3" type="ORF">IG616_10295</name>
</gene>
<reference evidence="3 4" key="2">
    <citation type="journal article" date="2021" name="Int. J. Syst. Evol. Microbiol.">
        <title>Roseibium litorale sp. nov., isolated from a tidal flat sediment and proposal for the reclassification of Labrenzia polysiphoniae as Roseibium polysiphoniae comb. nov.</title>
        <authorList>
            <person name="Liu Y."/>
            <person name="Pei T."/>
            <person name="Du J."/>
            <person name="Chao M."/>
            <person name="Deng M.R."/>
            <person name="Zhu H."/>
        </authorList>
    </citation>
    <scope>NUCLEOTIDE SEQUENCE [LARGE SCALE GENOMIC DNA]</scope>
    <source>
        <strain evidence="3 4">4C16A</strain>
    </source>
</reference>
<dbReference type="InterPro" id="IPR000600">
    <property type="entry name" value="ROK"/>
</dbReference>
<dbReference type="SUPFAM" id="SSF53067">
    <property type="entry name" value="Actin-like ATPase domain"/>
    <property type="match status" value="1"/>
</dbReference>
<dbReference type="Gene3D" id="1.10.10.10">
    <property type="entry name" value="Winged helix-like DNA-binding domain superfamily/Winged helix DNA-binding domain"/>
    <property type="match status" value="1"/>
</dbReference>
<evidence type="ECO:0000313" key="3">
    <source>
        <dbReference type="EMBL" id="MBD8891940.1"/>
    </source>
</evidence>
<evidence type="ECO:0000256" key="2">
    <source>
        <dbReference type="SAM" id="MobiDB-lite"/>
    </source>
</evidence>
<accession>A0ABR9CND6</accession>
<dbReference type="Gene3D" id="3.30.420.40">
    <property type="match status" value="2"/>
</dbReference>
<comment type="similarity">
    <text evidence="1">Belongs to the ROK (NagC/XylR) family.</text>
</comment>
<dbReference type="InterPro" id="IPR049874">
    <property type="entry name" value="ROK_cs"/>
</dbReference>
<sequence length="424" mass="45602">MTKKADRDQIRRQNRSIILQTLRRNGPLARIDLGQITRLSPATVTAITSDLLDQGLIEGIESDEPKAPLSRGRPRSLLQLNPDAACVLGIRLSVNAIDIALANFAGETVQTSKVAFDSSKADEKNFPQVLIIAIRGFIADAGLVENKIREIGVAAQGVVELSSGCVVWSPAFSGRNIPIVEPLQAAFNARCLLSNDTNMITEALHWSDPGTYSGTFAVVMLDYGVGMGLYLDNKLFAGASGKAAEFGHANHVPGGALCRCGKRGCMEAYLSDYALVRAASHLPETTDPDDVDAGVAGLAALITRAQQGDTSALETFAKAGRVLGYGLARLLAIIDPSRIVLTGAAMRAFSFMEQGMQDGLEEALVADLRQNFVIDVMPWEEDFIRRGLIAQAMERLDLGYSGSQKQKRPAHTETDGRQTGEMRS</sequence>
<comment type="caution">
    <text evidence="3">The sequence shown here is derived from an EMBL/GenBank/DDBJ whole genome shotgun (WGS) entry which is preliminary data.</text>
</comment>
<dbReference type="SUPFAM" id="SSF46785">
    <property type="entry name" value="Winged helix' DNA-binding domain"/>
    <property type="match status" value="1"/>
</dbReference>